<protein>
    <recommendedName>
        <fullName evidence="2">Gliding motility protein GldL-like N-terminal domain-containing protein</fullName>
    </recommendedName>
</protein>
<sequence length="65" mass="7324">MKYITIIVVFLLGSIIMIVGALFKLMHWPGSHLMLISATIIQVIAVIMLIIKLLTNKNKNSFLNK</sequence>
<dbReference type="AlphaFoldDB" id="A0A0A2LKG1"/>
<keyword evidence="1" id="KW-0812">Transmembrane</keyword>
<dbReference type="InterPro" id="IPR055087">
    <property type="entry name" value="GldL-like_N"/>
</dbReference>
<dbReference type="Proteomes" id="UP000030129">
    <property type="component" value="Unassembled WGS sequence"/>
</dbReference>
<evidence type="ECO:0000313" key="4">
    <source>
        <dbReference type="Proteomes" id="UP000030129"/>
    </source>
</evidence>
<name>A0A0A2LKG1_9FLAO</name>
<proteinExistence type="predicted"/>
<dbReference type="RefSeq" id="WP_035133469.1">
    <property type="nucleotide sequence ID" value="NZ_JRLV01000009.1"/>
</dbReference>
<dbReference type="Pfam" id="PF22827">
    <property type="entry name" value="GldL_N"/>
    <property type="match status" value="1"/>
</dbReference>
<accession>A0A0A2LKG1</accession>
<gene>
    <name evidence="3" type="ORF">Q763_09305</name>
</gene>
<evidence type="ECO:0000259" key="2">
    <source>
        <dbReference type="Pfam" id="PF22827"/>
    </source>
</evidence>
<dbReference type="EMBL" id="JRLV01000009">
    <property type="protein sequence ID" value="KGO80727.1"/>
    <property type="molecule type" value="Genomic_DNA"/>
</dbReference>
<dbReference type="STRING" id="1406840.Q763_09305"/>
<reference evidence="3 4" key="1">
    <citation type="submission" date="2013-09" db="EMBL/GenBank/DDBJ databases">
        <authorList>
            <person name="Zeng Z."/>
            <person name="Chen C."/>
        </authorList>
    </citation>
    <scope>NUCLEOTIDE SEQUENCE [LARGE SCALE GENOMIC DNA]</scope>
    <source>
        <strain evidence="3 4">F44-8</strain>
    </source>
</reference>
<keyword evidence="1" id="KW-1133">Transmembrane helix</keyword>
<keyword evidence="4" id="KW-1185">Reference proteome</keyword>
<feature type="domain" description="Gliding motility protein GldL-like N-terminal" evidence="2">
    <location>
        <begin position="12"/>
        <end position="41"/>
    </location>
</feature>
<evidence type="ECO:0000313" key="3">
    <source>
        <dbReference type="EMBL" id="KGO80727.1"/>
    </source>
</evidence>
<feature type="transmembrane region" description="Helical" evidence="1">
    <location>
        <begin position="32"/>
        <end position="55"/>
    </location>
</feature>
<keyword evidence="1" id="KW-0472">Membrane</keyword>
<dbReference type="eggNOG" id="ENOG5033BG8">
    <property type="taxonomic scope" value="Bacteria"/>
</dbReference>
<evidence type="ECO:0000256" key="1">
    <source>
        <dbReference type="SAM" id="Phobius"/>
    </source>
</evidence>
<organism evidence="3 4">
    <name type="scientific">Flavobacterium beibuense F44-8</name>
    <dbReference type="NCBI Taxonomy" id="1406840"/>
    <lineage>
        <taxon>Bacteria</taxon>
        <taxon>Pseudomonadati</taxon>
        <taxon>Bacteroidota</taxon>
        <taxon>Flavobacteriia</taxon>
        <taxon>Flavobacteriales</taxon>
        <taxon>Flavobacteriaceae</taxon>
        <taxon>Flavobacterium</taxon>
    </lineage>
</organism>
<feature type="transmembrane region" description="Helical" evidence="1">
    <location>
        <begin position="7"/>
        <end position="26"/>
    </location>
</feature>
<comment type="caution">
    <text evidence="3">The sequence shown here is derived from an EMBL/GenBank/DDBJ whole genome shotgun (WGS) entry which is preliminary data.</text>
</comment>